<dbReference type="RefSeq" id="WP_407051017.1">
    <property type="nucleotide sequence ID" value="NZ_CP158568.1"/>
</dbReference>
<protein>
    <submittedName>
        <fullName evidence="2">DUF1467 family protein</fullName>
    </submittedName>
</protein>
<keyword evidence="1" id="KW-0472">Membrane</keyword>
<name>A0AAU7XG34_9HYPH</name>
<organism evidence="2">
    <name type="scientific">Methyloraptor flagellatus</name>
    <dbReference type="NCBI Taxonomy" id="3162530"/>
    <lineage>
        <taxon>Bacteria</taxon>
        <taxon>Pseudomonadati</taxon>
        <taxon>Pseudomonadota</taxon>
        <taxon>Alphaproteobacteria</taxon>
        <taxon>Hyphomicrobiales</taxon>
        <taxon>Ancalomicrobiaceae</taxon>
        <taxon>Methyloraptor</taxon>
    </lineage>
</organism>
<dbReference type="Pfam" id="PF07330">
    <property type="entry name" value="DUF1467"/>
    <property type="match status" value="1"/>
</dbReference>
<dbReference type="AlphaFoldDB" id="A0AAU7XG34"/>
<sequence>MKIGTAIAIYFVIWWTILFAILPFGVRAQHEAGPVVPGTEPAAPLAPMMLKKVIWTSIVSALIFGGLWALMANGYTLDDVPFLPKFS</sequence>
<evidence type="ECO:0000313" key="2">
    <source>
        <dbReference type="EMBL" id="XBY45922.1"/>
    </source>
</evidence>
<keyword evidence="1" id="KW-0812">Transmembrane</keyword>
<proteinExistence type="predicted"/>
<gene>
    <name evidence="2" type="ORF">ABS361_06655</name>
</gene>
<dbReference type="InterPro" id="IPR009935">
    <property type="entry name" value="DUF1467"/>
</dbReference>
<keyword evidence="1" id="KW-1133">Transmembrane helix</keyword>
<feature type="transmembrane region" description="Helical" evidence="1">
    <location>
        <begin position="7"/>
        <end position="26"/>
    </location>
</feature>
<feature type="transmembrane region" description="Helical" evidence="1">
    <location>
        <begin position="53"/>
        <end position="77"/>
    </location>
</feature>
<dbReference type="EMBL" id="CP158568">
    <property type="protein sequence ID" value="XBY45922.1"/>
    <property type="molecule type" value="Genomic_DNA"/>
</dbReference>
<evidence type="ECO:0000256" key="1">
    <source>
        <dbReference type="SAM" id="Phobius"/>
    </source>
</evidence>
<accession>A0AAU7XG34</accession>
<reference evidence="2" key="1">
    <citation type="submission" date="2024-06" db="EMBL/GenBank/DDBJ databases">
        <title>Methylostella associata gen. nov., sp. nov., a novel Ancalomicrobiaceae-affiliated facultatively methylotrophic bacteria that feed on methanotrophs of the genus Methylococcus.</title>
        <authorList>
            <person name="Saltykova V."/>
            <person name="Danilova O.V."/>
            <person name="Oshkin I.Y."/>
            <person name="Belova S.E."/>
            <person name="Pimenov N.V."/>
            <person name="Dedysh S.N."/>
        </authorList>
    </citation>
    <scope>NUCLEOTIDE SEQUENCE</scope>
    <source>
        <strain evidence="2">S20</strain>
    </source>
</reference>
<dbReference type="KEGG" id="mflg:ABS361_06655"/>